<evidence type="ECO:0000313" key="3">
    <source>
        <dbReference type="Proteomes" id="UP000447434"/>
    </source>
</evidence>
<accession>A0A6A4Q350</accession>
<feature type="compositionally biased region" description="Polar residues" evidence="1">
    <location>
        <begin position="78"/>
        <end position="93"/>
    </location>
</feature>
<evidence type="ECO:0000313" key="2">
    <source>
        <dbReference type="EMBL" id="KAE9608387.1"/>
    </source>
</evidence>
<dbReference type="Proteomes" id="UP000447434">
    <property type="component" value="Chromosome 8"/>
</dbReference>
<dbReference type="PANTHER" id="PTHR33237:SF46">
    <property type="entry name" value="OS01G0606100 PROTEIN"/>
    <property type="match status" value="1"/>
</dbReference>
<dbReference type="EMBL" id="WOCE01000008">
    <property type="protein sequence ID" value="KAE9608387.1"/>
    <property type="molecule type" value="Genomic_DNA"/>
</dbReference>
<dbReference type="AlphaFoldDB" id="A0A6A4Q350"/>
<evidence type="ECO:0000256" key="1">
    <source>
        <dbReference type="SAM" id="MobiDB-lite"/>
    </source>
</evidence>
<gene>
    <name evidence="2" type="ORF">Lalb_Chr08g0235031</name>
</gene>
<comment type="caution">
    <text evidence="2">The sequence shown here is derived from an EMBL/GenBank/DDBJ whole genome shotgun (WGS) entry which is preliminary data.</text>
</comment>
<reference evidence="3" key="1">
    <citation type="journal article" date="2020" name="Nat. Commun.">
        <title>Genome sequence of the cluster root forming white lupin.</title>
        <authorList>
            <person name="Hufnagel B."/>
            <person name="Marques A."/>
            <person name="Soriano A."/>
            <person name="Marques L."/>
            <person name="Divol F."/>
            <person name="Doumas P."/>
            <person name="Sallet E."/>
            <person name="Mancinotti D."/>
            <person name="Carrere S."/>
            <person name="Marande W."/>
            <person name="Arribat S."/>
            <person name="Keller J."/>
            <person name="Huneau C."/>
            <person name="Blein T."/>
            <person name="Aime D."/>
            <person name="Laguerre M."/>
            <person name="Taylor J."/>
            <person name="Schubert V."/>
            <person name="Nelson M."/>
            <person name="Geu-Flores F."/>
            <person name="Crespi M."/>
            <person name="Gallardo-Guerrero K."/>
            <person name="Delaux P.-M."/>
            <person name="Salse J."/>
            <person name="Berges H."/>
            <person name="Guyot R."/>
            <person name="Gouzy J."/>
            <person name="Peret B."/>
        </authorList>
    </citation>
    <scope>NUCLEOTIDE SEQUENCE [LARGE SCALE GENOMIC DNA]</scope>
    <source>
        <strain evidence="3">cv. Amiga</strain>
    </source>
</reference>
<dbReference type="PANTHER" id="PTHR33237">
    <property type="entry name" value="F2P16.13 PROTEIN-RELATED"/>
    <property type="match status" value="1"/>
</dbReference>
<sequence length="105" mass="11653">MVDVKRQSQGLVVPMTAAKESHKLPIKRLKKMLKKMVSFVHKKKEPHGSGGVWQKQIMMGDKCEPLDFSGVISYDSNGNQVNGIPSKPSSRASSGHLIQKREPKV</sequence>
<proteinExistence type="predicted"/>
<protein>
    <submittedName>
        <fullName evidence="2">Uncharacterized protein</fullName>
    </submittedName>
</protein>
<feature type="region of interest" description="Disordered" evidence="1">
    <location>
        <begin position="78"/>
        <end position="105"/>
    </location>
</feature>
<name>A0A6A4Q350_LUPAL</name>
<dbReference type="OrthoDB" id="755532at2759"/>
<organism evidence="2 3">
    <name type="scientific">Lupinus albus</name>
    <name type="common">White lupine</name>
    <name type="synonym">Lupinus termis</name>
    <dbReference type="NCBI Taxonomy" id="3870"/>
    <lineage>
        <taxon>Eukaryota</taxon>
        <taxon>Viridiplantae</taxon>
        <taxon>Streptophyta</taxon>
        <taxon>Embryophyta</taxon>
        <taxon>Tracheophyta</taxon>
        <taxon>Spermatophyta</taxon>
        <taxon>Magnoliopsida</taxon>
        <taxon>eudicotyledons</taxon>
        <taxon>Gunneridae</taxon>
        <taxon>Pentapetalae</taxon>
        <taxon>rosids</taxon>
        <taxon>fabids</taxon>
        <taxon>Fabales</taxon>
        <taxon>Fabaceae</taxon>
        <taxon>Papilionoideae</taxon>
        <taxon>50 kb inversion clade</taxon>
        <taxon>genistoids sensu lato</taxon>
        <taxon>core genistoids</taxon>
        <taxon>Genisteae</taxon>
        <taxon>Lupinus</taxon>
    </lineage>
</organism>
<keyword evidence="3" id="KW-1185">Reference proteome</keyword>